<reference evidence="3" key="2">
    <citation type="submission" date="2021-04" db="EMBL/GenBank/DDBJ databases">
        <authorList>
            <person name="Gilroy R."/>
        </authorList>
    </citation>
    <scope>NUCLEOTIDE SEQUENCE</scope>
    <source>
        <strain evidence="3">ChiBcec2-3848</strain>
    </source>
</reference>
<keyword evidence="1" id="KW-1133">Transmembrane helix</keyword>
<evidence type="ECO:0000259" key="2">
    <source>
        <dbReference type="Pfam" id="PF12704"/>
    </source>
</evidence>
<dbReference type="GO" id="GO:0005886">
    <property type="term" value="C:plasma membrane"/>
    <property type="evidence" value="ECO:0007669"/>
    <property type="project" value="TreeGrafter"/>
</dbReference>
<feature type="domain" description="MacB-like periplasmic core" evidence="2">
    <location>
        <begin position="45"/>
        <end position="245"/>
    </location>
</feature>
<sequence length="306" mass="34345">MAFYRRAFLYLWRKRGKSLLLLLIFLFVNTMILSTSLILRATEETKATMQEKTKSKVVCEIAEAGAQITAQDLEQIASLPHVISVNRLGEDYAFLSNAVPLTASGSEEDENWMVKLSSFDELEYDSPFVDRPYKLTEGDFLTADSKNSAIVHADFAEKNGLAVGDEIGVEINGGKSISLTITGLYRAGNERKQDEDTLAVHRIENQVFIDNTAYTELFGEDDFYKVAVYTDAPEYLETLSEDLQTLLGDKTSIKGSDALYRQMKAPLEQITKVVELMLILTFVTGTVVISLLLCMWTRTRQKEMAV</sequence>
<dbReference type="GO" id="GO:0022857">
    <property type="term" value="F:transmembrane transporter activity"/>
    <property type="evidence" value="ECO:0007669"/>
    <property type="project" value="TreeGrafter"/>
</dbReference>
<feature type="non-terminal residue" evidence="3">
    <location>
        <position position="306"/>
    </location>
</feature>
<comment type="caution">
    <text evidence="3">The sequence shown here is derived from an EMBL/GenBank/DDBJ whole genome shotgun (WGS) entry which is preliminary data.</text>
</comment>
<dbReference type="InterPro" id="IPR050250">
    <property type="entry name" value="Macrolide_Exporter_MacB"/>
</dbReference>
<organism evidence="3 4">
    <name type="scientific">Candidatus Blautia merdavium</name>
    <dbReference type="NCBI Taxonomy" id="2838494"/>
    <lineage>
        <taxon>Bacteria</taxon>
        <taxon>Bacillati</taxon>
        <taxon>Bacillota</taxon>
        <taxon>Clostridia</taxon>
        <taxon>Lachnospirales</taxon>
        <taxon>Lachnospiraceae</taxon>
        <taxon>Blautia</taxon>
    </lineage>
</organism>
<evidence type="ECO:0000313" key="3">
    <source>
        <dbReference type="EMBL" id="HJC63797.1"/>
    </source>
</evidence>
<dbReference type="InterPro" id="IPR025857">
    <property type="entry name" value="MacB_PCD"/>
</dbReference>
<dbReference type="AlphaFoldDB" id="A0A9D2PQ66"/>
<gene>
    <name evidence="3" type="ORF">H9753_09305</name>
</gene>
<keyword evidence="1" id="KW-0812">Transmembrane</keyword>
<dbReference type="PANTHER" id="PTHR30572">
    <property type="entry name" value="MEMBRANE COMPONENT OF TRANSPORTER-RELATED"/>
    <property type="match status" value="1"/>
</dbReference>
<dbReference type="PANTHER" id="PTHR30572:SF9">
    <property type="entry name" value="ABC TRANSPORTER PERMEASE PROTEIN"/>
    <property type="match status" value="1"/>
</dbReference>
<protein>
    <submittedName>
        <fullName evidence="3">ABC transporter permease</fullName>
    </submittedName>
</protein>
<dbReference type="EMBL" id="DWVZ01000126">
    <property type="protein sequence ID" value="HJC63797.1"/>
    <property type="molecule type" value="Genomic_DNA"/>
</dbReference>
<dbReference type="Proteomes" id="UP000823886">
    <property type="component" value="Unassembled WGS sequence"/>
</dbReference>
<accession>A0A9D2PQ66</accession>
<name>A0A9D2PQ66_9FIRM</name>
<evidence type="ECO:0000313" key="4">
    <source>
        <dbReference type="Proteomes" id="UP000823886"/>
    </source>
</evidence>
<dbReference type="Pfam" id="PF12704">
    <property type="entry name" value="MacB_PCD"/>
    <property type="match status" value="1"/>
</dbReference>
<feature type="transmembrane region" description="Helical" evidence="1">
    <location>
        <begin position="276"/>
        <end position="296"/>
    </location>
</feature>
<reference evidence="3" key="1">
    <citation type="journal article" date="2021" name="PeerJ">
        <title>Extensive microbial diversity within the chicken gut microbiome revealed by metagenomics and culture.</title>
        <authorList>
            <person name="Gilroy R."/>
            <person name="Ravi A."/>
            <person name="Getino M."/>
            <person name="Pursley I."/>
            <person name="Horton D.L."/>
            <person name="Alikhan N.F."/>
            <person name="Baker D."/>
            <person name="Gharbi K."/>
            <person name="Hall N."/>
            <person name="Watson M."/>
            <person name="Adriaenssens E.M."/>
            <person name="Foster-Nyarko E."/>
            <person name="Jarju S."/>
            <person name="Secka A."/>
            <person name="Antonio M."/>
            <person name="Oren A."/>
            <person name="Chaudhuri R.R."/>
            <person name="La Ragione R."/>
            <person name="Hildebrand F."/>
            <person name="Pallen M.J."/>
        </authorList>
    </citation>
    <scope>NUCLEOTIDE SEQUENCE</scope>
    <source>
        <strain evidence="3">ChiBcec2-3848</strain>
    </source>
</reference>
<keyword evidence="1" id="KW-0472">Membrane</keyword>
<proteinExistence type="predicted"/>
<evidence type="ECO:0000256" key="1">
    <source>
        <dbReference type="SAM" id="Phobius"/>
    </source>
</evidence>